<dbReference type="EMBL" id="BAABKE010000010">
    <property type="protein sequence ID" value="GAA5103847.1"/>
    <property type="molecule type" value="Genomic_DNA"/>
</dbReference>
<keyword evidence="1" id="KW-1133">Transmembrane helix</keyword>
<keyword evidence="4" id="KW-1185">Reference proteome</keyword>
<proteinExistence type="predicted"/>
<name>A0ABP9MX44_9GAMM</name>
<feature type="domain" description="DUF4178" evidence="2">
    <location>
        <begin position="295"/>
        <end position="448"/>
    </location>
</feature>
<dbReference type="InterPro" id="IPR025235">
    <property type="entry name" value="DUF4178"/>
</dbReference>
<protein>
    <recommendedName>
        <fullName evidence="2">DUF4178 domain-containing protein</fullName>
    </recommendedName>
</protein>
<evidence type="ECO:0000256" key="1">
    <source>
        <dbReference type="SAM" id="Phobius"/>
    </source>
</evidence>
<feature type="domain" description="DUF4178" evidence="2">
    <location>
        <begin position="59"/>
        <end position="210"/>
    </location>
</feature>
<evidence type="ECO:0000313" key="4">
    <source>
        <dbReference type="Proteomes" id="UP001500631"/>
    </source>
</evidence>
<reference evidence="4" key="1">
    <citation type="journal article" date="2019" name="Int. J. Syst. Evol. Microbiol.">
        <title>The Global Catalogue of Microorganisms (GCM) 10K type strain sequencing project: providing services to taxonomists for standard genome sequencing and annotation.</title>
        <authorList>
            <consortium name="The Broad Institute Genomics Platform"/>
            <consortium name="The Broad Institute Genome Sequencing Center for Infectious Disease"/>
            <person name="Wu L."/>
            <person name="Ma J."/>
        </authorList>
    </citation>
    <scope>NUCLEOTIDE SEQUENCE [LARGE SCALE GENOMIC DNA]</scope>
    <source>
        <strain evidence="4">JCM 18424</strain>
    </source>
</reference>
<evidence type="ECO:0000259" key="2">
    <source>
        <dbReference type="Pfam" id="PF13785"/>
    </source>
</evidence>
<comment type="caution">
    <text evidence="3">The sequence shown here is derived from an EMBL/GenBank/DDBJ whole genome shotgun (WGS) entry which is preliminary data.</text>
</comment>
<keyword evidence="1" id="KW-0812">Transmembrane</keyword>
<dbReference type="Proteomes" id="UP001500631">
    <property type="component" value="Unassembled WGS sequence"/>
</dbReference>
<accession>A0ABP9MX44</accession>
<organism evidence="3 4">
    <name type="scientific">Wohlfahrtiimonas larvae</name>
    <dbReference type="NCBI Taxonomy" id="1157986"/>
    <lineage>
        <taxon>Bacteria</taxon>
        <taxon>Pseudomonadati</taxon>
        <taxon>Pseudomonadota</taxon>
        <taxon>Gammaproteobacteria</taxon>
        <taxon>Cardiobacteriales</taxon>
        <taxon>Ignatzschineriaceae</taxon>
        <taxon>Wohlfahrtiimonas</taxon>
    </lineage>
</organism>
<keyword evidence="1" id="KW-0472">Membrane</keyword>
<dbReference type="Pfam" id="PF13785">
    <property type="entry name" value="DUF4178"/>
    <property type="match status" value="2"/>
</dbReference>
<feature type="transmembrane region" description="Helical" evidence="1">
    <location>
        <begin position="488"/>
        <end position="520"/>
    </location>
</feature>
<gene>
    <name evidence="3" type="ORF">GCM10023338_22840</name>
</gene>
<evidence type="ECO:0000313" key="3">
    <source>
        <dbReference type="EMBL" id="GAA5103847.1"/>
    </source>
</evidence>
<dbReference type="Gene3D" id="2.20.28.30">
    <property type="entry name" value="RNA polymerase ii, chain L"/>
    <property type="match status" value="1"/>
</dbReference>
<dbReference type="RefSeq" id="WP_077926664.1">
    <property type="nucleotide sequence ID" value="NZ_BAABKE010000010.1"/>
</dbReference>
<sequence length="526" mass="59569">MATFFSAFCPSCGAKIDIQSQTTLMVACPKCQSNLLFNNNSLALSGEHSAILEDFSAIQIGSTGIINNDNFQVIGRLQVQYHDKDDKQKVGGTWNEWYIQFNSGKTGWLSDSNGHYVYLEPYQKEPDQAFPAFFDALVSEEILLGKGHHPFYVSDIREAKLLHNAVQGELPFIPKKDSTIRVIDARSEERFITLDYSHSYEIEVFLGFAVNFHQLSWQHLRSELDIQETAGELKGATQESKCPNCGGNIQWITGITENVNCRYCGSEIAINDNVAELIKAHNLRAIQHEAMALEIGQKAKIDGKEWTVIGMMCQSELEGDETNFAIQHKLKKDFVTFTGDQWHEYLLFSYPDQFMWLVQSGPNDWAVSNTQNIWPKLRKDLRPIYPTGQLITKLYDYGGRVKFAIGSFYYQVSPGDMTYYVDYGKENEKLSMEITDSEMSWSKATSISQKKLNEWFKDSGGLKQISLQAQSSLLTHSSDYQPKNNATAVFFIIFLVINIPIFLMDFGQFLISAIIVGILLHSVANN</sequence>